<dbReference type="InterPro" id="IPR024742">
    <property type="entry name" value="Glycogen_debranch_N"/>
</dbReference>
<comment type="caution">
    <text evidence="3">The sequence shown here is derived from an EMBL/GenBank/DDBJ whole genome shotgun (WGS) entry which is preliminary data.</text>
</comment>
<dbReference type="Gene3D" id="1.50.10.10">
    <property type="match status" value="1"/>
</dbReference>
<dbReference type="FunFam" id="1.50.10.10:FF:000073">
    <property type="entry name" value="Glycogen debranching enzyme, hypothetical (TreX-like)"/>
    <property type="match status" value="1"/>
</dbReference>
<dbReference type="PANTHER" id="PTHR10569">
    <property type="entry name" value="GLYCOGEN DEBRANCHING ENZYME"/>
    <property type="match status" value="1"/>
</dbReference>
<dbReference type="RefSeq" id="WP_035163439.1">
    <property type="nucleotide sequence ID" value="NZ_AZTB01000028.1"/>
</dbReference>
<dbReference type="GO" id="GO:0004134">
    <property type="term" value="F:4-alpha-glucanotransferase activity"/>
    <property type="evidence" value="ECO:0007669"/>
    <property type="project" value="InterPro"/>
</dbReference>
<dbReference type="InterPro" id="IPR006451">
    <property type="entry name" value="Glycogen_debranch_arc"/>
</dbReference>
<feature type="domain" description="Glycogen debranching enzyme bacterial and archaeal type N-terminal" evidence="2">
    <location>
        <begin position="17"/>
        <end position="230"/>
    </location>
</feature>
<evidence type="ECO:0000259" key="1">
    <source>
        <dbReference type="Pfam" id="PF06202"/>
    </source>
</evidence>
<evidence type="ECO:0000313" key="4">
    <source>
        <dbReference type="Proteomes" id="UP000029622"/>
    </source>
</evidence>
<protein>
    <submittedName>
        <fullName evidence="3">Glycogen debranching protein</fullName>
    </submittedName>
</protein>
<dbReference type="PANTHER" id="PTHR10569:SF2">
    <property type="entry name" value="GLYCOGEN DEBRANCHING ENZYME"/>
    <property type="match status" value="1"/>
</dbReference>
<dbReference type="Proteomes" id="UP000029622">
    <property type="component" value="Unassembled WGS sequence"/>
</dbReference>
<dbReference type="SUPFAM" id="SSF48208">
    <property type="entry name" value="Six-hairpin glycosidases"/>
    <property type="match status" value="1"/>
</dbReference>
<dbReference type="InterPro" id="IPR012341">
    <property type="entry name" value="6hp_glycosidase-like_sf"/>
</dbReference>
<dbReference type="NCBIfam" id="TIGR01561">
    <property type="entry name" value="gde_arch"/>
    <property type="match status" value="1"/>
</dbReference>
<dbReference type="STRING" id="1156417.Y919_06630"/>
<dbReference type="InterPro" id="IPR008928">
    <property type="entry name" value="6-hairpin_glycosidase_sf"/>
</dbReference>
<dbReference type="GO" id="GO:0004135">
    <property type="term" value="F:amylo-alpha-1,6-glucosidase activity"/>
    <property type="evidence" value="ECO:0007669"/>
    <property type="project" value="InterPro"/>
</dbReference>
<proteinExistence type="predicted"/>
<dbReference type="GO" id="GO:0005980">
    <property type="term" value="P:glycogen catabolic process"/>
    <property type="evidence" value="ECO:0007669"/>
    <property type="project" value="InterPro"/>
</dbReference>
<dbReference type="Pfam" id="PF06202">
    <property type="entry name" value="GDE_C"/>
    <property type="match status" value="1"/>
</dbReference>
<evidence type="ECO:0000313" key="3">
    <source>
        <dbReference type="EMBL" id="KGG80385.1"/>
    </source>
</evidence>
<evidence type="ECO:0000259" key="2">
    <source>
        <dbReference type="Pfam" id="PF12439"/>
    </source>
</evidence>
<reference evidence="3 4" key="1">
    <citation type="submission" date="2013-12" db="EMBL/GenBank/DDBJ databases">
        <title>Draft genome sequence of Caloranaerobacter sp. H53214.</title>
        <authorList>
            <person name="Jiang L.J."/>
            <person name="Shao Z.Z."/>
            <person name="Long M.N."/>
        </authorList>
    </citation>
    <scope>NUCLEOTIDE SEQUENCE [LARGE SCALE GENOMIC DNA]</scope>
    <source>
        <strain evidence="3 4">H53214</strain>
    </source>
</reference>
<organism evidence="3 4">
    <name type="scientific">Caloranaerobacter azorensis H53214</name>
    <dbReference type="NCBI Taxonomy" id="1156417"/>
    <lineage>
        <taxon>Bacteria</taxon>
        <taxon>Bacillati</taxon>
        <taxon>Bacillota</taxon>
        <taxon>Tissierellia</taxon>
        <taxon>Tissierellales</taxon>
        <taxon>Thermohalobacteraceae</taxon>
        <taxon>Caloranaerobacter</taxon>
    </lineage>
</organism>
<dbReference type="InterPro" id="IPR032790">
    <property type="entry name" value="GDE_C"/>
</dbReference>
<sequence>MELGYPNWKTFDEGIQKEYLITNGLGSFCSSTIIGANIRKYHGLLNASLVPPIKRHLLLSKIDETLEIDGEEYKLFSNQFVGKIDNGYLQLRRFNNYPIPKFIYGVKDIVISKEVAMEYEKNTVAVVYKINTGSKKVKMTFTPYVNFRDHHDVSKKGSFKYNQSYEKGTLKLTEESTGLNLKIISNCRYEANEDWSLPMFYENERYRGLDSIDFHFIPGIFHYEMEPHKKYTITFLATIEDSIEYTSEEIIENEKKRRTELVDRAGYSSPFLKNLVLASDNFIVKRESTKTKTIIAGYPWFTDWGRDTMIAFTGLTLTTKRFDDAKDILLTFTKYIKDGIIPNMFPDENTSPLYNTADGTLWFFYAVYKYLEYTNDLETVKDEIYPHLESIIKHHVKGTINNIYMDDDGLLSAGDEGTQLTWMDVKVGDWVVTPRHGKAVEINALWYNALKIMEEISNRLGYDGSEYGQLAEKAKKSFVEKFWNDNGKYLYDVIQNEKPVDIIRPNQILAVSLPFSILDREKEKLIVEKVYEELYTPFGLRSLSKKHKEYIGKYGGDVLKRDGAYHQGTVWAWLIGPFVEAYVKVNDYSKESKLNAKHMLEEFYYHMQDACIGNISEIFDGDEPHYPRGCVAQAWSVGEVLRTYVEVVLD</sequence>
<dbReference type="InterPro" id="IPR010401">
    <property type="entry name" value="AGL/Gdb1"/>
</dbReference>
<feature type="domain" description="Glycogen debranching enzyme C-terminal" evidence="1">
    <location>
        <begin position="278"/>
        <end position="642"/>
    </location>
</feature>
<dbReference type="AlphaFoldDB" id="A0A096BGQ3"/>
<dbReference type="EMBL" id="AZTB01000028">
    <property type="protein sequence ID" value="KGG80385.1"/>
    <property type="molecule type" value="Genomic_DNA"/>
</dbReference>
<name>A0A096BGQ3_9FIRM</name>
<dbReference type="Pfam" id="PF12439">
    <property type="entry name" value="GDE_N"/>
    <property type="match status" value="1"/>
</dbReference>
<gene>
    <name evidence="3" type="ORF">Y919_06630</name>
</gene>
<accession>A0A096BGQ3</accession>